<accession>A0A517ZVC5</accession>
<dbReference type="PROSITE" id="PS51340">
    <property type="entry name" value="MOSC"/>
    <property type="match status" value="1"/>
</dbReference>
<dbReference type="GO" id="GO:0003824">
    <property type="term" value="F:catalytic activity"/>
    <property type="evidence" value="ECO:0007669"/>
    <property type="project" value="InterPro"/>
</dbReference>
<feature type="domain" description="MOSC" evidence="2">
    <location>
        <begin position="33"/>
        <end position="168"/>
    </location>
</feature>
<dbReference type="InterPro" id="IPR052353">
    <property type="entry name" value="Benzoxazolinone_Detox_Enz"/>
</dbReference>
<dbReference type="PANTHER" id="PTHR30212">
    <property type="entry name" value="PROTEIN YIIM"/>
    <property type="match status" value="1"/>
</dbReference>
<dbReference type="RefSeq" id="WP_145378914.1">
    <property type="nucleotide sequence ID" value="NZ_CP036276.1"/>
</dbReference>
<reference evidence="3 4" key="1">
    <citation type="submission" date="2019-02" db="EMBL/GenBank/DDBJ databases">
        <title>Deep-cultivation of Planctomycetes and their phenomic and genomic characterization uncovers novel biology.</title>
        <authorList>
            <person name="Wiegand S."/>
            <person name="Jogler M."/>
            <person name="Boedeker C."/>
            <person name="Pinto D."/>
            <person name="Vollmers J."/>
            <person name="Rivas-Marin E."/>
            <person name="Kohn T."/>
            <person name="Peeters S.H."/>
            <person name="Heuer A."/>
            <person name="Rast P."/>
            <person name="Oberbeckmann S."/>
            <person name="Bunk B."/>
            <person name="Jeske O."/>
            <person name="Meyerdierks A."/>
            <person name="Storesund J.E."/>
            <person name="Kallscheuer N."/>
            <person name="Luecker S."/>
            <person name="Lage O.M."/>
            <person name="Pohl T."/>
            <person name="Merkel B.J."/>
            <person name="Hornburger P."/>
            <person name="Mueller R.-W."/>
            <person name="Bruemmer F."/>
            <person name="Labrenz M."/>
            <person name="Spormann A.M."/>
            <person name="Op den Camp H."/>
            <person name="Overmann J."/>
            <person name="Amann R."/>
            <person name="Jetten M.S.M."/>
            <person name="Mascher T."/>
            <person name="Medema M.H."/>
            <person name="Devos D.P."/>
            <person name="Kaster A.-K."/>
            <person name="Ovreas L."/>
            <person name="Rohde M."/>
            <person name="Galperin M.Y."/>
            <person name="Jogler C."/>
        </authorList>
    </citation>
    <scope>NUCLEOTIDE SEQUENCE [LARGE SCALE GENOMIC DNA]</scope>
    <source>
        <strain evidence="3 4">Mal52</strain>
    </source>
</reference>
<evidence type="ECO:0000313" key="4">
    <source>
        <dbReference type="Proteomes" id="UP000319383"/>
    </source>
</evidence>
<dbReference type="AlphaFoldDB" id="A0A517ZVC5"/>
<dbReference type="EMBL" id="CP036276">
    <property type="protein sequence ID" value="QDU46395.1"/>
    <property type="molecule type" value="Genomic_DNA"/>
</dbReference>
<dbReference type="GO" id="GO:0030151">
    <property type="term" value="F:molybdenum ion binding"/>
    <property type="evidence" value="ECO:0007669"/>
    <property type="project" value="InterPro"/>
</dbReference>
<dbReference type="KEGG" id="sdyn:Mal52_49150"/>
<dbReference type="SUPFAM" id="SSF50800">
    <property type="entry name" value="PK beta-barrel domain-like"/>
    <property type="match status" value="1"/>
</dbReference>
<dbReference type="Gene3D" id="2.40.33.20">
    <property type="entry name" value="PK beta-barrel domain-like"/>
    <property type="match status" value="1"/>
</dbReference>
<evidence type="ECO:0000256" key="1">
    <source>
        <dbReference type="SAM" id="MobiDB-lite"/>
    </source>
</evidence>
<dbReference type="PANTHER" id="PTHR30212:SF2">
    <property type="entry name" value="PROTEIN YIIM"/>
    <property type="match status" value="1"/>
</dbReference>
<dbReference type="Proteomes" id="UP000319383">
    <property type="component" value="Chromosome"/>
</dbReference>
<protein>
    <submittedName>
        <fullName evidence="3">6-N-hydroxylaminopurine resistance protein</fullName>
    </submittedName>
</protein>
<dbReference type="InterPro" id="IPR011037">
    <property type="entry name" value="Pyrv_Knase-like_insert_dom_sf"/>
</dbReference>
<organism evidence="3 4">
    <name type="scientific">Symmachiella dynata</name>
    <dbReference type="NCBI Taxonomy" id="2527995"/>
    <lineage>
        <taxon>Bacteria</taxon>
        <taxon>Pseudomonadati</taxon>
        <taxon>Planctomycetota</taxon>
        <taxon>Planctomycetia</taxon>
        <taxon>Planctomycetales</taxon>
        <taxon>Planctomycetaceae</taxon>
        <taxon>Symmachiella</taxon>
    </lineage>
</organism>
<dbReference type="Pfam" id="PF03473">
    <property type="entry name" value="MOSC"/>
    <property type="match status" value="1"/>
</dbReference>
<feature type="region of interest" description="Disordered" evidence="1">
    <location>
        <begin position="211"/>
        <end position="230"/>
    </location>
</feature>
<dbReference type="InterPro" id="IPR005302">
    <property type="entry name" value="MoCF_Sase_C"/>
</dbReference>
<dbReference type="GO" id="GO:0030170">
    <property type="term" value="F:pyridoxal phosphate binding"/>
    <property type="evidence" value="ECO:0007669"/>
    <property type="project" value="InterPro"/>
</dbReference>
<name>A0A517ZVC5_9PLAN</name>
<sequence length="230" mass="25620">MSPRIESIQIGRPQQFDVEGESAKPWTSAIIKQTVPGPVFVSRTNLAGDEQADSKHHGGPDKAVLAYAASHYPTWNSEIEDVEFPAGGFGENLTVSGIDESCCCIGDTFRVGQCLLQVSQPRQPCWKLSKRWGIPNLSVLVQKTGRTGWYLRVLEEGEIAADMPFDLVERLHPELTLSWASSVMYAKPRRHEDDLRLASCPELSESWRTNLENRAHRGQSPSDAKRLFGT</sequence>
<dbReference type="Pfam" id="PF03475">
    <property type="entry name" value="YiiM_3-alpha"/>
    <property type="match status" value="1"/>
</dbReference>
<proteinExistence type="predicted"/>
<evidence type="ECO:0000259" key="2">
    <source>
        <dbReference type="PROSITE" id="PS51340"/>
    </source>
</evidence>
<gene>
    <name evidence="3" type="ORF">Mal52_49150</name>
</gene>
<keyword evidence="4" id="KW-1185">Reference proteome</keyword>
<dbReference type="InterPro" id="IPR005163">
    <property type="entry name" value="Tri_helical_YiiM-like"/>
</dbReference>
<evidence type="ECO:0000313" key="3">
    <source>
        <dbReference type="EMBL" id="QDU46395.1"/>
    </source>
</evidence>